<organism evidence="1 2">
    <name type="scientific">Planctopirus limnophila (strain ATCC 43296 / DSM 3776 / IFAM 1008 / Mu 290)</name>
    <name type="common">Planctomyces limnophilus</name>
    <dbReference type="NCBI Taxonomy" id="521674"/>
    <lineage>
        <taxon>Bacteria</taxon>
        <taxon>Pseudomonadati</taxon>
        <taxon>Planctomycetota</taxon>
        <taxon>Planctomycetia</taxon>
        <taxon>Planctomycetales</taxon>
        <taxon>Planctomycetaceae</taxon>
        <taxon>Planctopirus</taxon>
    </lineage>
</organism>
<gene>
    <name evidence="1" type="ordered locus">Plim_2071</name>
</gene>
<reference evidence="1 2" key="1">
    <citation type="journal article" date="2010" name="Stand. Genomic Sci.">
        <title>Complete genome sequence of Planctomyces limnophilus type strain (Mu 290).</title>
        <authorList>
            <person name="Labutti K."/>
            <person name="Sikorski J."/>
            <person name="Schneider S."/>
            <person name="Nolan M."/>
            <person name="Lucas S."/>
            <person name="Glavina Del Rio T."/>
            <person name="Tice H."/>
            <person name="Cheng J.F."/>
            <person name="Goodwin L."/>
            <person name="Pitluck S."/>
            <person name="Liolios K."/>
            <person name="Ivanova N."/>
            <person name="Mavromatis K."/>
            <person name="Mikhailova N."/>
            <person name="Pati A."/>
            <person name="Chen A."/>
            <person name="Palaniappan K."/>
            <person name="Land M."/>
            <person name="Hauser L."/>
            <person name="Chang Y.J."/>
            <person name="Jeffries C.D."/>
            <person name="Tindall B.J."/>
            <person name="Rohde M."/>
            <person name="Goker M."/>
            <person name="Woyke T."/>
            <person name="Bristow J."/>
            <person name="Eisen J.A."/>
            <person name="Markowitz V."/>
            <person name="Hugenholtz P."/>
            <person name="Kyrpides N.C."/>
            <person name="Klenk H.P."/>
            <person name="Lapidus A."/>
        </authorList>
    </citation>
    <scope>NUCLEOTIDE SEQUENCE [LARGE SCALE GENOMIC DNA]</scope>
    <source>
        <strain evidence="2">ATCC 43296 / DSM 3776 / IFAM 1008 / 290</strain>
    </source>
</reference>
<evidence type="ECO:0000313" key="1">
    <source>
        <dbReference type="EMBL" id="ADG67898.1"/>
    </source>
</evidence>
<dbReference type="Proteomes" id="UP000002220">
    <property type="component" value="Chromosome"/>
</dbReference>
<protein>
    <submittedName>
        <fullName evidence="1">Uncharacterized protein</fullName>
    </submittedName>
</protein>
<dbReference type="KEGG" id="plm:Plim_2071"/>
<dbReference type="EMBL" id="CP001744">
    <property type="protein sequence ID" value="ADG67898.1"/>
    <property type="molecule type" value="Genomic_DNA"/>
</dbReference>
<accession>D5SYW6</accession>
<dbReference type="AlphaFoldDB" id="D5SYW6"/>
<evidence type="ECO:0000313" key="2">
    <source>
        <dbReference type="Proteomes" id="UP000002220"/>
    </source>
</evidence>
<dbReference type="STRING" id="521674.Plim_2071"/>
<dbReference type="HOGENOM" id="CLU_3203309_0_0_0"/>
<keyword evidence="2" id="KW-1185">Reference proteome</keyword>
<name>D5SYW6_PLAL2</name>
<proteinExistence type="predicted"/>
<sequence length="45" mass="5066">MILPVCAPGYAGGYFLYGIRFSSSSTRLQEVPKFRGRAEINEVFH</sequence>